<dbReference type="HAMAP" id="MF_00973">
    <property type="entry name" value="Gluconeogen_factor"/>
    <property type="match status" value="1"/>
</dbReference>
<protein>
    <recommendedName>
        <fullName evidence="2">Putative gluconeogenesis factor</fullName>
    </recommendedName>
</protein>
<dbReference type="Proteomes" id="UP000176364">
    <property type="component" value="Unassembled WGS sequence"/>
</dbReference>
<evidence type="ECO:0000256" key="1">
    <source>
        <dbReference type="ARBA" id="ARBA00022490"/>
    </source>
</evidence>
<dbReference type="PANTHER" id="PTHR30135:SF3">
    <property type="entry name" value="GLUCONEOGENESIS FACTOR-RELATED"/>
    <property type="match status" value="1"/>
</dbReference>
<dbReference type="CDD" id="cd07187">
    <property type="entry name" value="YvcK_like"/>
    <property type="match status" value="1"/>
</dbReference>
<evidence type="ECO:0000313" key="3">
    <source>
        <dbReference type="EMBL" id="OGD61803.1"/>
    </source>
</evidence>
<dbReference type="PANTHER" id="PTHR30135">
    <property type="entry name" value="UNCHARACTERIZED PROTEIN YVCK-RELATED"/>
    <property type="match status" value="1"/>
</dbReference>
<name>A0A1F5E355_9BACT</name>
<dbReference type="GO" id="GO:0005737">
    <property type="term" value="C:cytoplasm"/>
    <property type="evidence" value="ECO:0007669"/>
    <property type="project" value="UniProtKB-SubCell"/>
</dbReference>
<dbReference type="NCBIfam" id="TIGR01826">
    <property type="entry name" value="CofD_related"/>
    <property type="match status" value="1"/>
</dbReference>
<comment type="subcellular location">
    <subcellularLocation>
        <location evidence="2">Cytoplasm</location>
    </subcellularLocation>
</comment>
<evidence type="ECO:0000313" key="4">
    <source>
        <dbReference type="Proteomes" id="UP000176364"/>
    </source>
</evidence>
<reference evidence="3 4" key="1">
    <citation type="journal article" date="2016" name="Nat. Commun.">
        <title>Thousands of microbial genomes shed light on interconnected biogeochemical processes in an aquifer system.</title>
        <authorList>
            <person name="Anantharaman K."/>
            <person name="Brown C.T."/>
            <person name="Hug L.A."/>
            <person name="Sharon I."/>
            <person name="Castelle C.J."/>
            <person name="Probst A.J."/>
            <person name="Thomas B.C."/>
            <person name="Singh A."/>
            <person name="Wilkins M.J."/>
            <person name="Karaoz U."/>
            <person name="Brodie E.L."/>
            <person name="Williams K.H."/>
            <person name="Hubbard S.S."/>
            <person name="Banfield J.F."/>
        </authorList>
    </citation>
    <scope>NUCLEOTIDE SEQUENCE [LARGE SCALE GENOMIC DNA]</scope>
</reference>
<comment type="caution">
    <text evidence="3">The sequence shown here is derived from an EMBL/GenBank/DDBJ whole genome shotgun (WGS) entry which is preliminary data.</text>
</comment>
<dbReference type="Gene3D" id="3.40.50.10680">
    <property type="entry name" value="CofD-like domains"/>
    <property type="match status" value="1"/>
</dbReference>
<dbReference type="GO" id="GO:0043743">
    <property type="term" value="F:LPPG:FO 2-phospho-L-lactate transferase activity"/>
    <property type="evidence" value="ECO:0007669"/>
    <property type="project" value="InterPro"/>
</dbReference>
<keyword evidence="1 2" id="KW-0963">Cytoplasm</keyword>
<dbReference type="GO" id="GO:0008360">
    <property type="term" value="P:regulation of cell shape"/>
    <property type="evidence" value="ECO:0007669"/>
    <property type="project" value="UniProtKB-UniRule"/>
</dbReference>
<dbReference type="AlphaFoldDB" id="A0A1F5E355"/>
<dbReference type="EMBL" id="MEZQ01000004">
    <property type="protein sequence ID" value="OGD61803.1"/>
    <property type="molecule type" value="Genomic_DNA"/>
</dbReference>
<comment type="function">
    <text evidence="2">Required for morphogenesis under gluconeogenic growth conditions.</text>
</comment>
<gene>
    <name evidence="3" type="ORF">A3I57_01460</name>
</gene>
<organism evidence="3 4">
    <name type="scientific">Candidatus Beckwithbacteria bacterium RIFCSPLOWO2_02_FULL_47_23</name>
    <dbReference type="NCBI Taxonomy" id="1797463"/>
    <lineage>
        <taxon>Bacteria</taxon>
        <taxon>Candidatus Beckwithiibacteriota</taxon>
    </lineage>
</organism>
<evidence type="ECO:0000256" key="2">
    <source>
        <dbReference type="HAMAP-Rule" id="MF_00973"/>
    </source>
</evidence>
<accession>A0A1F5E355</accession>
<comment type="similarity">
    <text evidence="2">Belongs to the gluconeogenesis factor family.</text>
</comment>
<proteinExistence type="inferred from homology"/>
<dbReference type="InterPro" id="IPR010119">
    <property type="entry name" value="Gluconeogen_factor"/>
</dbReference>
<dbReference type="InterPro" id="IPR002882">
    <property type="entry name" value="CofD"/>
</dbReference>
<dbReference type="SUPFAM" id="SSF142338">
    <property type="entry name" value="CofD-like"/>
    <property type="match status" value="1"/>
</dbReference>
<dbReference type="InterPro" id="IPR038136">
    <property type="entry name" value="CofD-like_dom_sf"/>
</dbReference>
<sequence>MEQKKLVVIGGGTGSFVLLSGLKAFPVELTAIVPVTDDGGSTGRLRDEFGFLPVGDMRQCLAALAPENGFLRKLLLYRFEKGEGLTGHNLGNLLLTALEDLAGSEPKAVIEAAKLFRLKGKVWPISNTLVKLGAQYSDGKTIVSEHKIETHRLVPNERITRLFTIPETTINPEAKAALLEAEAIIFAPGDLFNSVIASLVIKGAKEAIEVSRAKLIYVVNLMTLNSQTNYMSAADHVKEIEKYADRKMDKIVINNQAVPDKIKQVYAKEVEYPVVDDLAADPRVVRREMLAKAPYEKSKSDVIKRSLLRHDPEKLAQTIIKLLAD</sequence>
<dbReference type="Pfam" id="PF01933">
    <property type="entry name" value="CofD"/>
    <property type="match status" value="1"/>
</dbReference>